<sequence length="505" mass="51944">MNAPNITGPGTDISELSTRRRMAILATCCLSLFIVGIDTSGVNVALPSISADLGASESQLQWVVDAYTLVLASLLMLGGSLGDRWGRKRVFQVGLTVFGLGSILCSLSVSPEMLIGARMLQAVGGAMMNPVAMSIITNTFTEPRERARAIGMWGTAIGVSMALGPLVGGALVDGIGWEAIFWLNVPVCLAACVLTALLIPESKAPHARRADPAGQFLILVFLATLTYGIIEGRGLGWGSAWVVGAFGTAAVALAVFLVVESRRREPLLDLRFFRSIPFSSSVVGAVLAFSAMGGFLFLNTLYLQSSRGLSPLQAGLMTLPMAAANAVFSPLSGRLVGDRGARLPMVGAGAMVLISGLMLTQTGVDTSMWFLAVAYLFLGIGMGLVNAPITNAAVSGMPRAQAGVASAIASTSRQVGISLGVAVFGAVAFAGIDGPVADGLPEASHPAWALMALCGVGLIIVGFVSTGRWAAATAEQTRERILASSGATSQRADTGSPASAPTVEA</sequence>
<organism evidence="11 12">
    <name type="scientific">Gordonia insulae</name>
    <dbReference type="NCBI Taxonomy" id="2420509"/>
    <lineage>
        <taxon>Bacteria</taxon>
        <taxon>Bacillati</taxon>
        <taxon>Actinomycetota</taxon>
        <taxon>Actinomycetes</taxon>
        <taxon>Mycobacteriales</taxon>
        <taxon>Gordoniaceae</taxon>
        <taxon>Gordonia</taxon>
    </lineage>
</organism>
<feature type="transmembrane region" description="Helical" evidence="9">
    <location>
        <begin position="149"/>
        <end position="167"/>
    </location>
</feature>
<feature type="transmembrane region" description="Helical" evidence="9">
    <location>
        <begin position="343"/>
        <end position="362"/>
    </location>
</feature>
<dbReference type="OrthoDB" id="9781469at2"/>
<evidence type="ECO:0000256" key="4">
    <source>
        <dbReference type="ARBA" id="ARBA00022475"/>
    </source>
</evidence>
<keyword evidence="7 9" id="KW-0472">Membrane</keyword>
<feature type="transmembrane region" description="Helical" evidence="9">
    <location>
        <begin position="447"/>
        <end position="471"/>
    </location>
</feature>
<evidence type="ECO:0000256" key="9">
    <source>
        <dbReference type="SAM" id="Phobius"/>
    </source>
</evidence>
<feature type="transmembrane region" description="Helical" evidence="9">
    <location>
        <begin position="236"/>
        <end position="259"/>
    </location>
</feature>
<gene>
    <name evidence="11" type="primary">stp_3</name>
    <name evidence="11" type="ORF">D7316_00988</name>
</gene>
<keyword evidence="4" id="KW-1003">Cell membrane</keyword>
<feature type="domain" description="Major facilitator superfamily (MFS) profile" evidence="10">
    <location>
        <begin position="24"/>
        <end position="469"/>
    </location>
</feature>
<evidence type="ECO:0000256" key="7">
    <source>
        <dbReference type="ARBA" id="ARBA00023136"/>
    </source>
</evidence>
<dbReference type="RefSeq" id="WP_124707277.1">
    <property type="nucleotide sequence ID" value="NZ_CP033972.1"/>
</dbReference>
<dbReference type="SUPFAM" id="SSF103473">
    <property type="entry name" value="MFS general substrate transporter"/>
    <property type="match status" value="1"/>
</dbReference>
<evidence type="ECO:0000256" key="5">
    <source>
        <dbReference type="ARBA" id="ARBA00022692"/>
    </source>
</evidence>
<evidence type="ECO:0000256" key="8">
    <source>
        <dbReference type="SAM" id="MobiDB-lite"/>
    </source>
</evidence>
<evidence type="ECO:0000259" key="10">
    <source>
        <dbReference type="PROSITE" id="PS50850"/>
    </source>
</evidence>
<keyword evidence="3" id="KW-0813">Transport</keyword>
<feature type="transmembrane region" description="Helical" evidence="9">
    <location>
        <begin position="368"/>
        <end position="394"/>
    </location>
</feature>
<dbReference type="GO" id="GO:0022857">
    <property type="term" value="F:transmembrane transporter activity"/>
    <property type="evidence" value="ECO:0007669"/>
    <property type="project" value="InterPro"/>
</dbReference>
<comment type="similarity">
    <text evidence="2">Belongs to the major facilitator superfamily. EmrB family.</text>
</comment>
<keyword evidence="12" id="KW-1185">Reference proteome</keyword>
<feature type="transmembrane region" description="Helical" evidence="9">
    <location>
        <begin position="115"/>
        <end position="137"/>
    </location>
</feature>
<dbReference type="InterPro" id="IPR036259">
    <property type="entry name" value="MFS_trans_sf"/>
</dbReference>
<protein>
    <submittedName>
        <fullName evidence="11">Multidrug resistance protein Stp</fullName>
    </submittedName>
</protein>
<evidence type="ECO:0000256" key="1">
    <source>
        <dbReference type="ARBA" id="ARBA00004651"/>
    </source>
</evidence>
<dbReference type="PANTHER" id="PTHR42718:SF9">
    <property type="entry name" value="MAJOR FACILITATOR SUPERFAMILY MULTIDRUG TRANSPORTER MFSC"/>
    <property type="match status" value="1"/>
</dbReference>
<evidence type="ECO:0000256" key="2">
    <source>
        <dbReference type="ARBA" id="ARBA00008537"/>
    </source>
</evidence>
<evidence type="ECO:0000313" key="11">
    <source>
        <dbReference type="EMBL" id="AZG44403.1"/>
    </source>
</evidence>
<dbReference type="Proteomes" id="UP000271469">
    <property type="component" value="Chromosome"/>
</dbReference>
<dbReference type="Pfam" id="PF07690">
    <property type="entry name" value="MFS_1"/>
    <property type="match status" value="1"/>
</dbReference>
<feature type="transmembrane region" description="Helical" evidence="9">
    <location>
        <begin position="280"/>
        <end position="302"/>
    </location>
</feature>
<feature type="transmembrane region" description="Helical" evidence="9">
    <location>
        <begin position="212"/>
        <end position="230"/>
    </location>
</feature>
<dbReference type="PANTHER" id="PTHR42718">
    <property type="entry name" value="MAJOR FACILITATOR SUPERFAMILY MULTIDRUG TRANSPORTER MFSC"/>
    <property type="match status" value="1"/>
</dbReference>
<feature type="transmembrane region" description="Helical" evidence="9">
    <location>
        <begin position="179"/>
        <end position="200"/>
    </location>
</feature>
<evidence type="ECO:0000256" key="3">
    <source>
        <dbReference type="ARBA" id="ARBA00022448"/>
    </source>
</evidence>
<dbReference type="InterPro" id="IPR020846">
    <property type="entry name" value="MFS_dom"/>
</dbReference>
<dbReference type="InterPro" id="IPR011701">
    <property type="entry name" value="MFS"/>
</dbReference>
<feature type="transmembrane region" description="Helical" evidence="9">
    <location>
        <begin position="90"/>
        <end position="109"/>
    </location>
</feature>
<comment type="subcellular location">
    <subcellularLocation>
        <location evidence="1">Cell membrane</location>
        <topology evidence="1">Multi-pass membrane protein</topology>
    </subcellularLocation>
</comment>
<keyword evidence="6 9" id="KW-1133">Transmembrane helix</keyword>
<keyword evidence="5 9" id="KW-0812">Transmembrane</keyword>
<evidence type="ECO:0000256" key="6">
    <source>
        <dbReference type="ARBA" id="ARBA00022989"/>
    </source>
</evidence>
<dbReference type="EMBL" id="CP033972">
    <property type="protein sequence ID" value="AZG44403.1"/>
    <property type="molecule type" value="Genomic_DNA"/>
</dbReference>
<dbReference type="NCBIfam" id="TIGR00711">
    <property type="entry name" value="efflux_EmrB"/>
    <property type="match status" value="1"/>
</dbReference>
<feature type="transmembrane region" description="Helical" evidence="9">
    <location>
        <begin position="60"/>
        <end position="78"/>
    </location>
</feature>
<feature type="transmembrane region" description="Helical" evidence="9">
    <location>
        <begin position="314"/>
        <end position="331"/>
    </location>
</feature>
<dbReference type="PRINTS" id="PR01036">
    <property type="entry name" value="TCRTETB"/>
</dbReference>
<dbReference type="KEGG" id="gom:D7316_00988"/>
<feature type="compositionally biased region" description="Polar residues" evidence="8">
    <location>
        <begin position="485"/>
        <end position="499"/>
    </location>
</feature>
<name>A0A3G8JHC7_9ACTN</name>
<feature type="transmembrane region" description="Helical" evidence="9">
    <location>
        <begin position="415"/>
        <end position="432"/>
    </location>
</feature>
<dbReference type="InterPro" id="IPR004638">
    <property type="entry name" value="EmrB-like"/>
</dbReference>
<dbReference type="Gene3D" id="1.20.1250.20">
    <property type="entry name" value="MFS general substrate transporter like domains"/>
    <property type="match status" value="1"/>
</dbReference>
<dbReference type="Gene3D" id="1.20.1720.10">
    <property type="entry name" value="Multidrug resistance protein D"/>
    <property type="match status" value="1"/>
</dbReference>
<dbReference type="PROSITE" id="PS50850">
    <property type="entry name" value="MFS"/>
    <property type="match status" value="1"/>
</dbReference>
<feature type="transmembrane region" description="Helical" evidence="9">
    <location>
        <begin position="22"/>
        <end position="40"/>
    </location>
</feature>
<feature type="region of interest" description="Disordered" evidence="8">
    <location>
        <begin position="482"/>
        <end position="505"/>
    </location>
</feature>
<proteinExistence type="inferred from homology"/>
<evidence type="ECO:0000313" key="12">
    <source>
        <dbReference type="Proteomes" id="UP000271469"/>
    </source>
</evidence>
<dbReference type="GO" id="GO:0005886">
    <property type="term" value="C:plasma membrane"/>
    <property type="evidence" value="ECO:0007669"/>
    <property type="project" value="UniProtKB-SubCell"/>
</dbReference>
<reference evidence="11 12" key="1">
    <citation type="submission" date="2018-11" db="EMBL/GenBank/DDBJ databases">
        <title>Gordonia insulae sp. nov., isolated from an island soil.</title>
        <authorList>
            <person name="Kim Y.S."/>
            <person name="Kim S.B."/>
        </authorList>
    </citation>
    <scope>NUCLEOTIDE SEQUENCE [LARGE SCALE GENOMIC DNA]</scope>
    <source>
        <strain evidence="11 12">MMS17-SY073</strain>
    </source>
</reference>
<dbReference type="CDD" id="cd17321">
    <property type="entry name" value="MFS_MMR_MDR_like"/>
    <property type="match status" value="1"/>
</dbReference>
<accession>A0A3G8JHC7</accession>
<dbReference type="AlphaFoldDB" id="A0A3G8JHC7"/>